<dbReference type="GO" id="GO:0003677">
    <property type="term" value="F:DNA binding"/>
    <property type="evidence" value="ECO:0007669"/>
    <property type="project" value="InterPro"/>
</dbReference>
<dbReference type="InterPro" id="IPR036623">
    <property type="entry name" value="Hemimethylated_DNA-bd_sf"/>
</dbReference>
<dbReference type="Gene3D" id="2.30.30.390">
    <property type="entry name" value="Hemimethylated DNA-binding domain"/>
    <property type="match status" value="1"/>
</dbReference>
<dbReference type="SUPFAM" id="SSF141255">
    <property type="entry name" value="YccV-like"/>
    <property type="match status" value="1"/>
</dbReference>
<dbReference type="NCBIfam" id="TIGR02097">
    <property type="entry name" value="yccV"/>
    <property type="match status" value="1"/>
</dbReference>
<dbReference type="Pfam" id="PF13369">
    <property type="entry name" value="Transglut_core2"/>
    <property type="match status" value="1"/>
</dbReference>
<evidence type="ECO:0000256" key="1">
    <source>
        <dbReference type="SAM" id="MobiDB-lite"/>
    </source>
</evidence>
<feature type="compositionally biased region" description="Polar residues" evidence="1">
    <location>
        <begin position="670"/>
        <end position="693"/>
    </location>
</feature>
<keyword evidence="4" id="KW-1185">Reference proteome</keyword>
<dbReference type="PROSITE" id="PS50181">
    <property type="entry name" value="FBOX"/>
    <property type="match status" value="1"/>
</dbReference>
<feature type="region of interest" description="Disordered" evidence="1">
    <location>
        <begin position="881"/>
        <end position="903"/>
    </location>
</feature>
<name>A0A9P5SGM2_9FUNG</name>
<dbReference type="Gene3D" id="1.20.1280.50">
    <property type="match status" value="1"/>
</dbReference>
<dbReference type="Pfam" id="PF08755">
    <property type="entry name" value="YccV-like"/>
    <property type="match status" value="1"/>
</dbReference>
<feature type="region of interest" description="Disordered" evidence="1">
    <location>
        <begin position="64"/>
        <end position="86"/>
    </location>
</feature>
<dbReference type="Proteomes" id="UP000696485">
    <property type="component" value="Unassembled WGS sequence"/>
</dbReference>
<dbReference type="CDD" id="cd09917">
    <property type="entry name" value="F-box_SF"/>
    <property type="match status" value="1"/>
</dbReference>
<feature type="domain" description="F-box" evidence="2">
    <location>
        <begin position="7"/>
        <end position="53"/>
    </location>
</feature>
<dbReference type="SMART" id="SM00992">
    <property type="entry name" value="YccV-like"/>
    <property type="match status" value="1"/>
</dbReference>
<dbReference type="PANTHER" id="PTHR31350:SF27">
    <property type="entry name" value="HEMIMETHYLATED DNA-BINDING DOMAIN-CONTAINING PROTEIN"/>
    <property type="match status" value="1"/>
</dbReference>
<dbReference type="InterPro" id="IPR001810">
    <property type="entry name" value="F-box_dom"/>
</dbReference>
<dbReference type="Pfam" id="PF12937">
    <property type="entry name" value="F-box-like"/>
    <property type="match status" value="1"/>
</dbReference>
<gene>
    <name evidence="3" type="primary">FBXO21</name>
    <name evidence="3" type="ORF">BG006_007922</name>
</gene>
<dbReference type="InterPro" id="IPR036047">
    <property type="entry name" value="F-box-like_dom_sf"/>
</dbReference>
<reference evidence="3" key="1">
    <citation type="journal article" date="2020" name="Fungal Divers.">
        <title>Resolving the Mortierellaceae phylogeny through synthesis of multi-gene phylogenetics and phylogenomics.</title>
        <authorList>
            <person name="Vandepol N."/>
            <person name="Liber J."/>
            <person name="Desiro A."/>
            <person name="Na H."/>
            <person name="Kennedy M."/>
            <person name="Barry K."/>
            <person name="Grigoriev I.V."/>
            <person name="Miller A.N."/>
            <person name="O'Donnell K."/>
            <person name="Stajich J.E."/>
            <person name="Bonito G."/>
        </authorList>
    </citation>
    <scope>NUCLEOTIDE SEQUENCE</scope>
    <source>
        <strain evidence="3">NVP1</strain>
    </source>
</reference>
<feature type="region of interest" description="Disordered" evidence="1">
    <location>
        <begin position="656"/>
        <end position="702"/>
    </location>
</feature>
<dbReference type="InterPro" id="IPR011722">
    <property type="entry name" value="Hemimethylated_DNA-bd_dom"/>
</dbReference>
<evidence type="ECO:0000313" key="3">
    <source>
        <dbReference type="EMBL" id="KAF9328961.1"/>
    </source>
</evidence>
<feature type="region of interest" description="Disordered" evidence="1">
    <location>
        <begin position="107"/>
        <end position="134"/>
    </location>
</feature>
<comment type="caution">
    <text evidence="3">The sequence shown here is derived from an EMBL/GenBank/DDBJ whole genome shotgun (WGS) entry which is preliminary data.</text>
</comment>
<dbReference type="PANTHER" id="PTHR31350">
    <property type="entry name" value="SI:DKEY-261L7.2"/>
    <property type="match status" value="1"/>
</dbReference>
<dbReference type="SMART" id="SM00256">
    <property type="entry name" value="FBOX"/>
    <property type="match status" value="1"/>
</dbReference>
<dbReference type="SUPFAM" id="SSF81383">
    <property type="entry name" value="F-box domain"/>
    <property type="match status" value="1"/>
</dbReference>
<protein>
    <submittedName>
        <fullName evidence="3">F-box protein 21</fullName>
    </submittedName>
</protein>
<accession>A0A9P5SGM2</accession>
<feature type="compositionally biased region" description="Low complexity" evidence="1">
    <location>
        <begin position="68"/>
        <end position="83"/>
    </location>
</feature>
<dbReference type="EMBL" id="JAAAUY010000517">
    <property type="protein sequence ID" value="KAF9328961.1"/>
    <property type="molecule type" value="Genomic_DNA"/>
</dbReference>
<feature type="compositionally biased region" description="Low complexity" evidence="1">
    <location>
        <begin position="793"/>
        <end position="802"/>
    </location>
</feature>
<dbReference type="InterPro" id="IPR032698">
    <property type="entry name" value="SirB1_N"/>
</dbReference>
<dbReference type="AlphaFoldDB" id="A0A9P5SGM2"/>
<feature type="region of interest" description="Disordered" evidence="1">
    <location>
        <begin position="324"/>
        <end position="343"/>
    </location>
</feature>
<evidence type="ECO:0000313" key="4">
    <source>
        <dbReference type="Proteomes" id="UP000696485"/>
    </source>
</evidence>
<evidence type="ECO:0000259" key="2">
    <source>
        <dbReference type="PROSITE" id="PS50181"/>
    </source>
</evidence>
<feature type="region of interest" description="Disordered" evidence="1">
    <location>
        <begin position="786"/>
        <end position="819"/>
    </location>
</feature>
<proteinExistence type="predicted"/>
<sequence length="994" mass="112816">MAKGKDKKEDPSLPEDCIFEIFQYLSAEDLAHASMTCRSWKKLSEKNSLWQHLCLERWRTWPTPSPFSPSEEPQQHHPNPQEQFRYTTGNVTTSGIEVDLNSAAHTHHEHMDDMLSDPSPSRKRPMRRPSYPPARIEDLHRPRDWYSASEPPFEMDSWKKVYRERHEKDAIVRELLQEMVQDSRSRMRHMEGIADLGMVMARDVLENIMAGRDGEEKDLSRSYYARKTVARLQRGWVLDQWRAFRENEIQFPIWQGCGLISMYSNQGLDLADLDRQFQALADEFLRFSPMDQDEHESVLTVSDTAAANVGARTFDRYNPGPFSTAEAQPWSSTESHESTSDQIAERYRRHYERQTERLRDLIRFFTVEQGFKGNVESYYDPFNSFIDKVLSRKVGIPLSLCVVFAELALRVGVSGVELMGIPQHFMIRYRPTIPAHLGHLPGSGSGLRSTPPSPTPPTYYLDLFHAPHRLISTDEYDDYFVSLSIQRPSNIYRDLPVPPVEVYLRCLRNIILAVDQSGGALRFGSDHHNSLYSAMSQLLVLNPNEENWTFYDLWLQYLTTFWPEDVGFVRTAIHEMDESEQRRMQARGYGPKSAPLVGQRTHHVFGISRGGHGPEWLYPLHQGSKNPARQQTVRILRSAVQKLEIEDDTGDVGFIRRRRRPRVTQERKSTAGQYSGSDSPVVTEPQVSGSPSSPFGRDRQRPEPEYYVGEVFRHKSYRYLGAIYGYDLKCEQPENWIQSMGIDSLKYGRNQPFYNAILADGAQRYVAQENVQVMFRRKRETPATVLFSSNGESSSSSASTSGAGAGAGAGAGTSSDSDVPNVSFTVTWIERDPLTGNSVIRRDTHTTDLSTSEPVQSFTHVHVPSSSTNNTAVEQVVADDGDEVNQEEGEEEEEEEEEEETQDETFELSLISLEDPFATITTPPGTPGTPGTTTTSISAAAAAAAARPEASELGPLGIEDIGKFFESWYTDGEEGHYVMNKEIRRLYPTEDFDY</sequence>
<feature type="compositionally biased region" description="Basic and acidic residues" evidence="1">
    <location>
        <begin position="334"/>
        <end position="343"/>
    </location>
</feature>
<organism evidence="3 4">
    <name type="scientific">Podila minutissima</name>
    <dbReference type="NCBI Taxonomy" id="64525"/>
    <lineage>
        <taxon>Eukaryota</taxon>
        <taxon>Fungi</taxon>
        <taxon>Fungi incertae sedis</taxon>
        <taxon>Mucoromycota</taxon>
        <taxon>Mortierellomycotina</taxon>
        <taxon>Mortierellomycetes</taxon>
        <taxon>Mortierellales</taxon>
        <taxon>Mortierellaceae</taxon>
        <taxon>Podila</taxon>
    </lineage>
</organism>